<feature type="binding site" evidence="10 14">
    <location>
        <begin position="141"/>
        <end position="144"/>
    </location>
    <ligand>
        <name>substrate</name>
    </ligand>
</feature>
<evidence type="ECO:0000313" key="15">
    <source>
        <dbReference type="EMBL" id="KZE49989.1"/>
    </source>
</evidence>
<comment type="cofactor">
    <cofactor evidence="3">
        <name>Co(2+)</name>
        <dbReference type="ChEBI" id="CHEBI:48828"/>
    </cofactor>
</comment>
<dbReference type="AlphaFoldDB" id="A0A165KS58"/>
<comment type="catalytic activity">
    <reaction evidence="1 10 11">
        <text>D-ribulose 5-phosphate = D-xylulose 5-phosphate</text>
        <dbReference type="Rhea" id="RHEA:13677"/>
        <dbReference type="ChEBI" id="CHEBI:57737"/>
        <dbReference type="ChEBI" id="CHEBI:58121"/>
        <dbReference type="EC" id="5.1.3.1"/>
    </reaction>
</comment>
<dbReference type="InterPro" id="IPR011060">
    <property type="entry name" value="RibuloseP-bd_barrel"/>
</dbReference>
<comment type="cofactor">
    <cofactor evidence="10 13">
        <name>a divalent metal cation</name>
        <dbReference type="ChEBI" id="CHEBI:60240"/>
    </cofactor>
    <text evidence="10 13">Binds 1 divalent metal cation per subunit.</text>
</comment>
<dbReference type="GO" id="GO:0046872">
    <property type="term" value="F:metal ion binding"/>
    <property type="evidence" value="ECO:0007669"/>
    <property type="project" value="UniProtKB-UniRule"/>
</dbReference>
<accession>A0A165KS58</accession>
<evidence type="ECO:0000256" key="5">
    <source>
        <dbReference type="ARBA" id="ARBA00001954"/>
    </source>
</evidence>
<name>A0A165KS58_9BACI</name>
<dbReference type="Proteomes" id="UP000076510">
    <property type="component" value="Unassembled WGS sequence"/>
</dbReference>
<comment type="caution">
    <text evidence="15">The sequence shown here is derived from an EMBL/GenBank/DDBJ whole genome shotgun (WGS) entry which is preliminary data.</text>
</comment>
<evidence type="ECO:0000313" key="16">
    <source>
        <dbReference type="Proteomes" id="UP000076510"/>
    </source>
</evidence>
<dbReference type="CDD" id="cd00429">
    <property type="entry name" value="RPE"/>
    <property type="match status" value="1"/>
</dbReference>
<dbReference type="InterPro" id="IPR000056">
    <property type="entry name" value="Ribul_P_3_epim-like"/>
</dbReference>
<sequence length="222" mass="23554">MMKIAPSILSADFSKLGEDIREVEAGGADYIHVDVMDGHFVPNITLGPPIVKAIRPITGLPLDVHLMISEPAKYVDAFVDAGADYITVHVEADPHIHRTIQMIKNRGVKAGVVLNPGTPAELIKPVLADLDMVLLMTVNPGFGGQAFIPSVVTKIKEIRELADELNPSLEIEVDGGINPETIAVCAEAGADVFVAGSAIYNQSDRKKAIEDLKAAASAGKAE</sequence>
<evidence type="ECO:0000256" key="6">
    <source>
        <dbReference type="ARBA" id="ARBA00009541"/>
    </source>
</evidence>
<comment type="similarity">
    <text evidence="6 10 11">Belongs to the ribulose-phosphate 3-epimerase family.</text>
</comment>
<evidence type="ECO:0000256" key="4">
    <source>
        <dbReference type="ARBA" id="ARBA00001947"/>
    </source>
</evidence>
<dbReference type="PATRIC" id="fig|189381.9.peg.1634"/>
<dbReference type="PROSITE" id="PS01085">
    <property type="entry name" value="RIBUL_P_3_EPIMER_1"/>
    <property type="match status" value="1"/>
</dbReference>
<dbReference type="GO" id="GO:0005737">
    <property type="term" value="C:cytoplasm"/>
    <property type="evidence" value="ECO:0007669"/>
    <property type="project" value="UniProtKB-ARBA"/>
</dbReference>
<keyword evidence="9 10" id="KW-0413">Isomerase</keyword>
<keyword evidence="13" id="KW-0464">Manganese</keyword>
<organism evidence="15 16">
    <name type="scientific">Rossellomorea marisflavi</name>
    <dbReference type="NCBI Taxonomy" id="189381"/>
    <lineage>
        <taxon>Bacteria</taxon>
        <taxon>Bacillati</taxon>
        <taxon>Bacillota</taxon>
        <taxon>Bacilli</taxon>
        <taxon>Bacillales</taxon>
        <taxon>Bacillaceae</taxon>
        <taxon>Rossellomorea</taxon>
    </lineage>
</organism>
<feature type="binding site" evidence="10 14">
    <location>
        <begin position="196"/>
        <end position="197"/>
    </location>
    <ligand>
        <name>substrate</name>
    </ligand>
</feature>
<evidence type="ECO:0000256" key="1">
    <source>
        <dbReference type="ARBA" id="ARBA00001782"/>
    </source>
</evidence>
<dbReference type="FunFam" id="3.20.20.70:FF:000004">
    <property type="entry name" value="Ribulose-phosphate 3-epimerase"/>
    <property type="match status" value="1"/>
</dbReference>
<dbReference type="SUPFAM" id="SSF51366">
    <property type="entry name" value="Ribulose-phoshate binding barrel"/>
    <property type="match status" value="1"/>
</dbReference>
<feature type="binding site" evidence="10 14">
    <location>
        <position position="7"/>
    </location>
    <ligand>
        <name>substrate</name>
    </ligand>
</feature>
<dbReference type="RefSeq" id="WP_048004524.1">
    <property type="nucleotide sequence ID" value="NZ_CAXQIX010000112.1"/>
</dbReference>
<keyword evidence="8 10" id="KW-0479">Metal-binding</keyword>
<keyword evidence="10 11" id="KW-0119">Carbohydrate metabolism</keyword>
<keyword evidence="13" id="KW-0862">Zinc</keyword>
<dbReference type="NCBIfam" id="TIGR01163">
    <property type="entry name" value="rpe"/>
    <property type="match status" value="1"/>
</dbReference>
<dbReference type="EC" id="5.1.3.1" evidence="7 10"/>
<feature type="binding site" evidence="10 13">
    <location>
        <position position="65"/>
    </location>
    <ligand>
        <name>a divalent metal cation</name>
        <dbReference type="ChEBI" id="CHEBI:60240"/>
    </ligand>
</feature>
<reference evidence="16" key="1">
    <citation type="submission" date="2016-01" db="EMBL/GenBank/DDBJ databases">
        <title>Whole genome sequencing of Bhargavaea cecembensis T14.</title>
        <authorList>
            <person name="Hong K.W."/>
        </authorList>
    </citation>
    <scope>NUCLEOTIDE SEQUENCE [LARGE SCALE GENOMIC DNA]</scope>
    <source>
        <strain evidence="16">M19</strain>
    </source>
</reference>
<evidence type="ECO:0000256" key="7">
    <source>
        <dbReference type="ARBA" id="ARBA00013188"/>
    </source>
</evidence>
<evidence type="ECO:0000256" key="2">
    <source>
        <dbReference type="ARBA" id="ARBA00001936"/>
    </source>
</evidence>
<comment type="cofactor">
    <cofactor evidence="5">
        <name>Fe(2+)</name>
        <dbReference type="ChEBI" id="CHEBI:29033"/>
    </cofactor>
</comment>
<dbReference type="InterPro" id="IPR026019">
    <property type="entry name" value="Ribul_P_3_epim"/>
</dbReference>
<evidence type="ECO:0000256" key="14">
    <source>
        <dbReference type="PIRSR" id="PIRSR001461-3"/>
    </source>
</evidence>
<feature type="binding site" evidence="10 14">
    <location>
        <position position="65"/>
    </location>
    <ligand>
        <name>substrate</name>
    </ligand>
</feature>
<feature type="binding site" evidence="10">
    <location>
        <begin position="174"/>
        <end position="176"/>
    </location>
    <ligand>
        <name>substrate</name>
    </ligand>
</feature>
<feature type="binding site" evidence="10 13">
    <location>
        <position position="32"/>
    </location>
    <ligand>
        <name>a divalent metal cation</name>
        <dbReference type="ChEBI" id="CHEBI:60240"/>
    </ligand>
</feature>
<evidence type="ECO:0000256" key="13">
    <source>
        <dbReference type="PIRSR" id="PIRSR001461-2"/>
    </source>
</evidence>
<dbReference type="Pfam" id="PF00834">
    <property type="entry name" value="Ribul_P_3_epim"/>
    <property type="match status" value="1"/>
</dbReference>
<dbReference type="OrthoDB" id="1645589at2"/>
<dbReference type="Gene3D" id="3.20.20.70">
    <property type="entry name" value="Aldolase class I"/>
    <property type="match status" value="1"/>
</dbReference>
<dbReference type="GO" id="GO:0019323">
    <property type="term" value="P:pentose catabolic process"/>
    <property type="evidence" value="ECO:0007669"/>
    <property type="project" value="UniProtKB-UniRule"/>
</dbReference>
<feature type="binding site" evidence="10 13">
    <location>
        <position position="34"/>
    </location>
    <ligand>
        <name>a divalent metal cation</name>
        <dbReference type="ChEBI" id="CHEBI:60240"/>
    </ligand>
</feature>
<comment type="cofactor">
    <cofactor evidence="4">
        <name>Zn(2+)</name>
        <dbReference type="ChEBI" id="CHEBI:29105"/>
    </cofactor>
</comment>
<dbReference type="PIRSF" id="PIRSF001461">
    <property type="entry name" value="RPE"/>
    <property type="match status" value="1"/>
</dbReference>
<dbReference type="InterPro" id="IPR013785">
    <property type="entry name" value="Aldolase_TIM"/>
</dbReference>
<comment type="cofactor">
    <cofactor evidence="2">
        <name>Mn(2+)</name>
        <dbReference type="ChEBI" id="CHEBI:29035"/>
    </cofactor>
</comment>
<feature type="active site" description="Proton donor" evidence="10 12">
    <location>
        <position position="174"/>
    </location>
</feature>
<comment type="function">
    <text evidence="10">Catalyzes the reversible epimerization of D-ribulose 5-phosphate to D-xylulose 5-phosphate.</text>
</comment>
<evidence type="ECO:0000256" key="11">
    <source>
        <dbReference type="PIRNR" id="PIRNR001461"/>
    </source>
</evidence>
<dbReference type="PROSITE" id="PS01086">
    <property type="entry name" value="RIBUL_P_3_EPIMER_2"/>
    <property type="match status" value="1"/>
</dbReference>
<evidence type="ECO:0000256" key="9">
    <source>
        <dbReference type="ARBA" id="ARBA00023235"/>
    </source>
</evidence>
<feature type="active site" description="Proton acceptor" evidence="10 12">
    <location>
        <position position="34"/>
    </location>
</feature>
<dbReference type="HAMAP" id="MF_02227">
    <property type="entry name" value="RPE"/>
    <property type="match status" value="1"/>
</dbReference>
<protein>
    <recommendedName>
        <fullName evidence="7 10">Ribulose-phosphate 3-epimerase</fullName>
        <ecNumber evidence="7 10">5.1.3.1</ecNumber>
    </recommendedName>
</protein>
<dbReference type="GO" id="GO:0006098">
    <property type="term" value="P:pentose-phosphate shunt"/>
    <property type="evidence" value="ECO:0007669"/>
    <property type="project" value="UniProtKB-UniRule"/>
</dbReference>
<dbReference type="PANTHER" id="PTHR11749">
    <property type="entry name" value="RIBULOSE-5-PHOSPHATE-3-EPIMERASE"/>
    <property type="match status" value="1"/>
</dbReference>
<feature type="binding site" evidence="14">
    <location>
        <position position="176"/>
    </location>
    <ligand>
        <name>substrate</name>
    </ligand>
</feature>
<comment type="pathway">
    <text evidence="10">Carbohydrate degradation.</text>
</comment>
<dbReference type="EMBL" id="LQQY01000012">
    <property type="protein sequence ID" value="KZE49989.1"/>
    <property type="molecule type" value="Genomic_DNA"/>
</dbReference>
<dbReference type="NCBIfam" id="NF004076">
    <property type="entry name" value="PRK05581.1-4"/>
    <property type="match status" value="1"/>
</dbReference>
<dbReference type="GO" id="GO:0004750">
    <property type="term" value="F:D-ribulose-phosphate 3-epimerase activity"/>
    <property type="evidence" value="ECO:0007669"/>
    <property type="project" value="UniProtKB-UniRule"/>
</dbReference>
<proteinExistence type="inferred from homology"/>
<evidence type="ECO:0000256" key="12">
    <source>
        <dbReference type="PIRSR" id="PIRSR001461-1"/>
    </source>
</evidence>
<gene>
    <name evidence="10" type="primary">rpe</name>
    <name evidence="15" type="ORF">AV649_01715</name>
</gene>
<feature type="binding site" evidence="10 13">
    <location>
        <position position="174"/>
    </location>
    <ligand>
        <name>a divalent metal cation</name>
        <dbReference type="ChEBI" id="CHEBI:60240"/>
    </ligand>
</feature>
<evidence type="ECO:0000256" key="8">
    <source>
        <dbReference type="ARBA" id="ARBA00022723"/>
    </source>
</evidence>
<evidence type="ECO:0000256" key="10">
    <source>
        <dbReference type="HAMAP-Rule" id="MF_02227"/>
    </source>
</evidence>
<evidence type="ECO:0000256" key="3">
    <source>
        <dbReference type="ARBA" id="ARBA00001941"/>
    </source>
</evidence>
<keyword evidence="13" id="KW-0170">Cobalt</keyword>